<proteinExistence type="inferred from homology"/>
<name>A0ABT3GNJ1_9BACT</name>
<gene>
    <name evidence="2" type="ORF">OKA05_21075</name>
</gene>
<dbReference type="PANTHER" id="PTHR18964:SF149">
    <property type="entry name" value="BIFUNCTIONAL UDP-N-ACETYLGLUCOSAMINE 2-EPIMERASE_N-ACETYLMANNOSAMINE KINASE"/>
    <property type="match status" value="1"/>
</dbReference>
<dbReference type="PANTHER" id="PTHR18964">
    <property type="entry name" value="ROK (REPRESSOR, ORF, KINASE) FAMILY"/>
    <property type="match status" value="1"/>
</dbReference>
<dbReference type="Pfam" id="PF00480">
    <property type="entry name" value="ROK"/>
    <property type="match status" value="1"/>
</dbReference>
<dbReference type="RefSeq" id="WP_264489175.1">
    <property type="nucleotide sequence ID" value="NZ_JAPDDT010000011.1"/>
</dbReference>
<dbReference type="InterPro" id="IPR000600">
    <property type="entry name" value="ROK"/>
</dbReference>
<dbReference type="Proteomes" id="UP001320876">
    <property type="component" value="Unassembled WGS sequence"/>
</dbReference>
<comment type="similarity">
    <text evidence="1">Belongs to the ROK (NagC/XylR) family.</text>
</comment>
<evidence type="ECO:0000313" key="3">
    <source>
        <dbReference type="Proteomes" id="UP001320876"/>
    </source>
</evidence>
<reference evidence="2 3" key="1">
    <citation type="submission" date="2022-10" db="EMBL/GenBank/DDBJ databases">
        <title>Luteolibacter arcticus strain CCTCC AB 2014275, whole genome shotgun sequencing project.</title>
        <authorList>
            <person name="Zhao G."/>
            <person name="Shen L."/>
        </authorList>
    </citation>
    <scope>NUCLEOTIDE SEQUENCE [LARGE SCALE GENOMIC DNA]</scope>
    <source>
        <strain evidence="2 3">CCTCC AB 2014275</strain>
    </source>
</reference>
<keyword evidence="3" id="KW-1185">Reference proteome</keyword>
<comment type="caution">
    <text evidence="2">The sequence shown here is derived from an EMBL/GenBank/DDBJ whole genome shotgun (WGS) entry which is preliminary data.</text>
</comment>
<sequence>MKPILAADLGGTLIKLGVVLNGRVLVQKVIPARSDEPLAERLPELEHEWELLAKSIGFMVAACGGIGISFPSIMDPVSGRILTHFGKYVDAPGIDLKEWAWSRFGIPLSIENDARAALIGEWQCGAGRGCDDLVMVTLGTGIGTAAICGGQPFRGAHGQACGVGGHFTLNHDGEICEVCGNIGCAEHEASTAALPRLARREPDFAASALVDEAKLDYAAGDACAIRLRDDALRIWGATAANLVLAYDVSRVIIGGGIAEAPEVVPAIREHIHRHAISPWGKVEVVKSELGDAAALLGCEWIGRHAAGFHAPAAVSC</sequence>
<accession>A0ABT3GNJ1</accession>
<dbReference type="EMBL" id="JAPDDT010000011">
    <property type="protein sequence ID" value="MCW1925067.1"/>
    <property type="molecule type" value="Genomic_DNA"/>
</dbReference>
<evidence type="ECO:0000256" key="1">
    <source>
        <dbReference type="ARBA" id="ARBA00006479"/>
    </source>
</evidence>
<protein>
    <submittedName>
        <fullName evidence="2">ROK family protein</fullName>
    </submittedName>
</protein>
<organism evidence="2 3">
    <name type="scientific">Luteolibacter arcticus</name>
    <dbReference type="NCBI Taxonomy" id="1581411"/>
    <lineage>
        <taxon>Bacteria</taxon>
        <taxon>Pseudomonadati</taxon>
        <taxon>Verrucomicrobiota</taxon>
        <taxon>Verrucomicrobiia</taxon>
        <taxon>Verrucomicrobiales</taxon>
        <taxon>Verrucomicrobiaceae</taxon>
        <taxon>Luteolibacter</taxon>
    </lineage>
</organism>
<dbReference type="Gene3D" id="3.30.420.40">
    <property type="match status" value="2"/>
</dbReference>
<evidence type="ECO:0000313" key="2">
    <source>
        <dbReference type="EMBL" id="MCW1925067.1"/>
    </source>
</evidence>
<dbReference type="InterPro" id="IPR043129">
    <property type="entry name" value="ATPase_NBD"/>
</dbReference>
<dbReference type="SUPFAM" id="SSF53067">
    <property type="entry name" value="Actin-like ATPase domain"/>
    <property type="match status" value="1"/>
</dbReference>